<sequence length="359" mass="40756">MTPILAEMHWIFETCSTLPVPLSTVSRLDIETMTFSAEFIGVLRRNFCNVKEMRLGQCSFVTTSCFFELLTLPRLTNVVLADAYIKPSTVRMMLPYGNSSVPLAHEPVVPEINQDASRRANIRSLRFTSRVAYDVFAPQMLRWLTKEGTCRDLTVLDIPTLQENDITVLEETLRAVGSQLRELAVGFAMEVVMKWDGQRALLDLKHCTSLNVFTIRCLKFRISPIDVAEHVPSAYVTAVFSTLASPFLHTLNLRFRSAHIRIREDEHVIDWVTLCNTVLNLPTLRTNVRAPAQVMRLTNSKAHPLFRLNLEFYTRTSLMQDAYPAIRRGVAALTSDGRVGVQCMFQDPFRCTGPIWLTV</sequence>
<accession>A0A4S4N3D2</accession>
<keyword evidence="2" id="KW-1185">Reference proteome</keyword>
<evidence type="ECO:0008006" key="3">
    <source>
        <dbReference type="Google" id="ProtNLM"/>
    </source>
</evidence>
<protein>
    <recommendedName>
        <fullName evidence="3">F-box domain-containing protein</fullName>
    </recommendedName>
</protein>
<dbReference type="InterPro" id="IPR032675">
    <property type="entry name" value="LRR_dom_sf"/>
</dbReference>
<dbReference type="AlphaFoldDB" id="A0A4S4N3D2"/>
<dbReference type="Gene3D" id="3.80.10.10">
    <property type="entry name" value="Ribonuclease Inhibitor"/>
    <property type="match status" value="1"/>
</dbReference>
<organism evidence="1 2">
    <name type="scientific">Antrodiella citrinella</name>
    <dbReference type="NCBI Taxonomy" id="2447956"/>
    <lineage>
        <taxon>Eukaryota</taxon>
        <taxon>Fungi</taxon>
        <taxon>Dikarya</taxon>
        <taxon>Basidiomycota</taxon>
        <taxon>Agaricomycotina</taxon>
        <taxon>Agaricomycetes</taxon>
        <taxon>Polyporales</taxon>
        <taxon>Steccherinaceae</taxon>
        <taxon>Antrodiella</taxon>
    </lineage>
</organism>
<comment type="caution">
    <text evidence="1">The sequence shown here is derived from an EMBL/GenBank/DDBJ whole genome shotgun (WGS) entry which is preliminary data.</text>
</comment>
<reference evidence="1 2" key="1">
    <citation type="submission" date="2019-02" db="EMBL/GenBank/DDBJ databases">
        <title>Genome sequencing of the rare red list fungi Antrodiella citrinella (Flaviporus citrinellus).</title>
        <authorList>
            <person name="Buettner E."/>
            <person name="Kellner H."/>
        </authorList>
    </citation>
    <scope>NUCLEOTIDE SEQUENCE [LARGE SCALE GENOMIC DNA]</scope>
    <source>
        <strain evidence="1 2">DSM 108506</strain>
    </source>
</reference>
<dbReference type="Proteomes" id="UP000308730">
    <property type="component" value="Unassembled WGS sequence"/>
</dbReference>
<dbReference type="EMBL" id="SGPM01000025">
    <property type="protein sequence ID" value="THH32311.1"/>
    <property type="molecule type" value="Genomic_DNA"/>
</dbReference>
<gene>
    <name evidence="1" type="ORF">EUX98_g1916</name>
</gene>
<evidence type="ECO:0000313" key="1">
    <source>
        <dbReference type="EMBL" id="THH32311.1"/>
    </source>
</evidence>
<proteinExistence type="predicted"/>
<evidence type="ECO:0000313" key="2">
    <source>
        <dbReference type="Proteomes" id="UP000308730"/>
    </source>
</evidence>
<name>A0A4S4N3D2_9APHY</name>